<dbReference type="GO" id="GO:0003677">
    <property type="term" value="F:DNA binding"/>
    <property type="evidence" value="ECO:0007669"/>
    <property type="project" value="UniProtKB-KW"/>
</dbReference>
<keyword evidence="8" id="KW-1185">Reference proteome</keyword>
<dbReference type="NCBIfam" id="NF040570">
    <property type="entry name" value="guided_TnpB"/>
    <property type="match status" value="1"/>
</dbReference>
<keyword evidence="2" id="KW-0815">Transposition</keyword>
<dbReference type="EMBL" id="JBHSWU010000001">
    <property type="protein sequence ID" value="MFC6722954.1"/>
    <property type="molecule type" value="Genomic_DNA"/>
</dbReference>
<dbReference type="NCBIfam" id="TIGR01766">
    <property type="entry name" value="IS200/IS605 family accessory protein TnpB-like domain"/>
    <property type="match status" value="1"/>
</dbReference>
<feature type="domain" description="Cas12f1-like TNB" evidence="6">
    <location>
        <begin position="110"/>
        <end position="175"/>
    </location>
</feature>
<dbReference type="Pfam" id="PF01385">
    <property type="entry name" value="OrfB_IS605"/>
    <property type="match status" value="1"/>
</dbReference>
<gene>
    <name evidence="7" type="ORF">ACFQE1_00780</name>
</gene>
<name>A0ABD5RU51_9EURY</name>
<keyword evidence="7" id="KW-0540">Nuclease</keyword>
<dbReference type="AlphaFoldDB" id="A0ABD5RU51"/>
<evidence type="ECO:0000313" key="7">
    <source>
        <dbReference type="EMBL" id="MFC6722954.1"/>
    </source>
</evidence>
<dbReference type="Pfam" id="PF07282">
    <property type="entry name" value="Cas12f1-like_TNB"/>
    <property type="match status" value="1"/>
</dbReference>
<protein>
    <submittedName>
        <fullName evidence="7">RNA-guided endonuclease InsQ/TnpB family protein</fullName>
    </submittedName>
</protein>
<reference evidence="7 8" key="1">
    <citation type="journal article" date="2019" name="Int. J. Syst. Evol. Microbiol.">
        <title>The Global Catalogue of Microorganisms (GCM) 10K type strain sequencing project: providing services to taxonomists for standard genome sequencing and annotation.</title>
        <authorList>
            <consortium name="The Broad Institute Genomics Platform"/>
            <consortium name="The Broad Institute Genome Sequencing Center for Infectious Disease"/>
            <person name="Wu L."/>
            <person name="Ma J."/>
        </authorList>
    </citation>
    <scope>NUCLEOTIDE SEQUENCE [LARGE SCALE GENOMIC DNA]</scope>
    <source>
        <strain evidence="7 8">NBRC 111368</strain>
    </source>
</reference>
<proteinExistence type="inferred from homology"/>
<evidence type="ECO:0000313" key="8">
    <source>
        <dbReference type="Proteomes" id="UP001596328"/>
    </source>
</evidence>
<keyword evidence="3" id="KW-0238">DNA-binding</keyword>
<feature type="domain" description="Probable transposase IS891/IS1136/IS1341" evidence="5">
    <location>
        <begin position="1"/>
        <end position="97"/>
    </location>
</feature>
<keyword evidence="7" id="KW-0255">Endonuclease</keyword>
<evidence type="ECO:0000259" key="6">
    <source>
        <dbReference type="Pfam" id="PF07282"/>
    </source>
</evidence>
<evidence type="ECO:0000256" key="2">
    <source>
        <dbReference type="ARBA" id="ARBA00022578"/>
    </source>
</evidence>
<evidence type="ECO:0000256" key="3">
    <source>
        <dbReference type="ARBA" id="ARBA00023125"/>
    </source>
</evidence>
<dbReference type="GO" id="GO:0004519">
    <property type="term" value="F:endonuclease activity"/>
    <property type="evidence" value="ECO:0007669"/>
    <property type="project" value="UniProtKB-KW"/>
</dbReference>
<comment type="similarity">
    <text evidence="1">In the C-terminal section; belongs to the transposase 35 family.</text>
</comment>
<comment type="caution">
    <text evidence="7">The sequence shown here is derived from an EMBL/GenBank/DDBJ whole genome shotgun (WGS) entry which is preliminary data.</text>
</comment>
<dbReference type="InterPro" id="IPR001959">
    <property type="entry name" value="Transposase"/>
</dbReference>
<dbReference type="GO" id="GO:0032196">
    <property type="term" value="P:transposition"/>
    <property type="evidence" value="ECO:0007669"/>
    <property type="project" value="UniProtKB-KW"/>
</dbReference>
<keyword evidence="4" id="KW-0233">DNA recombination</keyword>
<evidence type="ECO:0000256" key="1">
    <source>
        <dbReference type="ARBA" id="ARBA00008761"/>
    </source>
</evidence>
<dbReference type="InterPro" id="IPR010095">
    <property type="entry name" value="Cas12f1-like_TNB"/>
</dbReference>
<sequence length="258" mass="28303">MVGLDMGILSFVHTSDGLDVKPPDLEFLRGRVEREQRKLSRKEYGSANWEKQRVNVARAKRRLKRVVRDFHRKLANWLTSTYSIIFIEDLDIKEMFEGTQSARNKQDLAWGEFRKILAHAGNKNGAHVVPVDPAGTTLRCAGCQTSVWKPLWIREHSCPTCGLEVDRDRNAGWNVLQDSVELVNCGGTEADTVSMGIFDDVDVGQGLSEVTPAETAAAVPANDDSLESHVASASSVIETGKPVCEDGSPTLKPAASAD</sequence>
<keyword evidence="7" id="KW-0378">Hydrolase</keyword>
<evidence type="ECO:0000256" key="4">
    <source>
        <dbReference type="ARBA" id="ARBA00023172"/>
    </source>
</evidence>
<accession>A0ABD5RU51</accession>
<dbReference type="GO" id="GO:0006310">
    <property type="term" value="P:DNA recombination"/>
    <property type="evidence" value="ECO:0007669"/>
    <property type="project" value="UniProtKB-KW"/>
</dbReference>
<dbReference type="Proteomes" id="UP001596328">
    <property type="component" value="Unassembled WGS sequence"/>
</dbReference>
<organism evidence="7 8">
    <name type="scientific">Halobium palmae</name>
    <dbReference type="NCBI Taxonomy" id="1776492"/>
    <lineage>
        <taxon>Archaea</taxon>
        <taxon>Methanobacteriati</taxon>
        <taxon>Methanobacteriota</taxon>
        <taxon>Stenosarchaea group</taxon>
        <taxon>Halobacteria</taxon>
        <taxon>Halobacteriales</taxon>
        <taxon>Haloferacaceae</taxon>
        <taxon>Halobium</taxon>
    </lineage>
</organism>
<evidence type="ECO:0000259" key="5">
    <source>
        <dbReference type="Pfam" id="PF01385"/>
    </source>
</evidence>